<accession>A0A7U7EKD9</accession>
<dbReference type="PIRSF" id="PIRSF029720">
    <property type="entry name" value="UCP029720"/>
    <property type="match status" value="1"/>
</dbReference>
<dbReference type="Pfam" id="PF03640">
    <property type="entry name" value="Lipoprotein_15"/>
    <property type="match status" value="2"/>
</dbReference>
<dbReference type="PANTHER" id="PTHR39335:SF1">
    <property type="entry name" value="BLL4220 PROTEIN"/>
    <property type="match status" value="1"/>
</dbReference>
<dbReference type="RefSeq" id="WP_187669628.1">
    <property type="nucleotide sequence ID" value="NZ_CAJFCI010000017.1"/>
</dbReference>
<dbReference type="Proteomes" id="UP000583387">
    <property type="component" value="Unassembled WGS sequence"/>
</dbReference>
<comment type="caution">
    <text evidence="2">The sequence shown here is derived from an EMBL/GenBank/DDBJ whole genome shotgun (WGS) entry which is preliminary data.</text>
</comment>
<organism evidence="2 3">
    <name type="scientific">Zestomonas carbonaria</name>
    <dbReference type="NCBI Taxonomy" id="2762745"/>
    <lineage>
        <taxon>Bacteria</taxon>
        <taxon>Pseudomonadati</taxon>
        <taxon>Pseudomonadota</taxon>
        <taxon>Gammaproteobacteria</taxon>
        <taxon>Pseudomonadales</taxon>
        <taxon>Pseudomonadaceae</taxon>
        <taxon>Zestomonas</taxon>
    </lineage>
</organism>
<keyword evidence="3" id="KW-1185">Reference proteome</keyword>
<evidence type="ECO:0000313" key="3">
    <source>
        <dbReference type="Proteomes" id="UP000583387"/>
    </source>
</evidence>
<feature type="chain" id="PRO_5030800465" description="Lipoprotein with Yx(FWY)xxD motif" evidence="1">
    <location>
        <begin position="23"/>
        <end position="124"/>
    </location>
</feature>
<evidence type="ECO:0008006" key="4">
    <source>
        <dbReference type="Google" id="ProtNLM"/>
    </source>
</evidence>
<evidence type="ECO:0000313" key="2">
    <source>
        <dbReference type="EMBL" id="CAD5106258.1"/>
    </source>
</evidence>
<dbReference type="GO" id="GO:0043448">
    <property type="term" value="P:alkane catabolic process"/>
    <property type="evidence" value="ECO:0007669"/>
    <property type="project" value="TreeGrafter"/>
</dbReference>
<feature type="signal peptide" evidence="1">
    <location>
        <begin position="1"/>
        <end position="22"/>
    </location>
</feature>
<protein>
    <recommendedName>
        <fullName evidence="4">Lipoprotein with Yx(FWY)xxD motif</fullName>
    </recommendedName>
</protein>
<sequence>MNRTFLLAIGCAGLLLVAPAVADDAPATVSNGMLVDQQGMTLYTYDKDGIDKSNCNGPCAANWPPLAAIAGAQGDEDWTVITRDDGSLQWAYYGKPLYTFVQDKKPGDTTGEGKMDVWHIAKPQ</sequence>
<reference evidence="2 3" key="1">
    <citation type="submission" date="2020-08" db="EMBL/GenBank/DDBJ databases">
        <authorList>
            <person name="Criscuolo A."/>
        </authorList>
    </citation>
    <scope>NUCLEOTIDE SEQUENCE [LARGE SCALE GENOMIC DNA]</scope>
    <source>
        <strain evidence="2">CIP111764</strain>
    </source>
</reference>
<dbReference type="PANTHER" id="PTHR39335">
    <property type="entry name" value="BLL4220 PROTEIN"/>
    <property type="match status" value="1"/>
</dbReference>
<dbReference type="EMBL" id="CAJFCI010000017">
    <property type="protein sequence ID" value="CAD5106258.1"/>
    <property type="molecule type" value="Genomic_DNA"/>
</dbReference>
<keyword evidence="1" id="KW-0732">Signal</keyword>
<dbReference type="InterPro" id="IPR005297">
    <property type="entry name" value="Lipoprotein_repeat"/>
</dbReference>
<proteinExistence type="predicted"/>
<dbReference type="AlphaFoldDB" id="A0A7U7EKD9"/>
<dbReference type="InterPro" id="IPR014558">
    <property type="entry name" value="UCP029720"/>
</dbReference>
<evidence type="ECO:0000256" key="1">
    <source>
        <dbReference type="SAM" id="SignalP"/>
    </source>
</evidence>
<name>A0A7U7EKD9_9GAMM</name>
<gene>
    <name evidence="2" type="ORF">PSEWESI4_00518</name>
</gene>